<evidence type="ECO:0000256" key="1">
    <source>
        <dbReference type="SAM" id="Phobius"/>
    </source>
</evidence>
<keyword evidence="1" id="KW-0812">Transmembrane</keyword>
<evidence type="ECO:0000313" key="2">
    <source>
        <dbReference type="EMBL" id="MDT8840449.1"/>
    </source>
</evidence>
<dbReference type="RefSeq" id="WP_244144123.1">
    <property type="nucleotide sequence ID" value="NZ_JACHBE010000006.1"/>
</dbReference>
<proteinExistence type="predicted"/>
<accession>A0AAP5UXW9</accession>
<sequence>MNPEYLESQFYTYATTGLGLPASMTTGRSTTIAAVACTIAVLVLNLVLLLQIAGILL</sequence>
<dbReference type="AlphaFoldDB" id="A0AAP5UXW9"/>
<organism evidence="2 3">
    <name type="scientific">Paraburkholderia fungorum</name>
    <dbReference type="NCBI Taxonomy" id="134537"/>
    <lineage>
        <taxon>Bacteria</taxon>
        <taxon>Pseudomonadati</taxon>
        <taxon>Pseudomonadota</taxon>
        <taxon>Betaproteobacteria</taxon>
        <taxon>Burkholderiales</taxon>
        <taxon>Burkholderiaceae</taxon>
        <taxon>Paraburkholderia</taxon>
    </lineage>
</organism>
<evidence type="ECO:0000313" key="3">
    <source>
        <dbReference type="Proteomes" id="UP001246473"/>
    </source>
</evidence>
<reference evidence="2" key="1">
    <citation type="submission" date="2022-08" db="EMBL/GenBank/DDBJ databases">
        <authorList>
            <person name="Kim S.-J."/>
        </authorList>
    </citation>
    <scope>NUCLEOTIDE SEQUENCE</scope>
    <source>
        <strain evidence="2">KJ</strain>
    </source>
</reference>
<comment type="caution">
    <text evidence="2">The sequence shown here is derived from an EMBL/GenBank/DDBJ whole genome shotgun (WGS) entry which is preliminary data.</text>
</comment>
<protein>
    <submittedName>
        <fullName evidence="2">Uncharacterized protein</fullName>
    </submittedName>
</protein>
<name>A0AAP5UXW9_9BURK</name>
<keyword evidence="1" id="KW-0472">Membrane</keyword>
<dbReference type="EMBL" id="JANSLM010000009">
    <property type="protein sequence ID" value="MDT8840449.1"/>
    <property type="molecule type" value="Genomic_DNA"/>
</dbReference>
<gene>
    <name evidence="2" type="ORF">ParKJ_23785</name>
</gene>
<feature type="transmembrane region" description="Helical" evidence="1">
    <location>
        <begin position="32"/>
        <end position="56"/>
    </location>
</feature>
<keyword evidence="1" id="KW-1133">Transmembrane helix</keyword>
<dbReference type="Proteomes" id="UP001246473">
    <property type="component" value="Unassembled WGS sequence"/>
</dbReference>